<evidence type="ECO:0000313" key="3">
    <source>
        <dbReference type="Proteomes" id="UP001172155"/>
    </source>
</evidence>
<feature type="region of interest" description="Disordered" evidence="1">
    <location>
        <begin position="1"/>
        <end position="22"/>
    </location>
</feature>
<dbReference type="Proteomes" id="UP001172155">
    <property type="component" value="Unassembled WGS sequence"/>
</dbReference>
<protein>
    <submittedName>
        <fullName evidence="2">Uncharacterized protein</fullName>
    </submittedName>
</protein>
<name>A0AA40EJV4_9PEZI</name>
<keyword evidence="3" id="KW-1185">Reference proteome</keyword>
<organism evidence="2 3">
    <name type="scientific">Schizothecium vesticola</name>
    <dbReference type="NCBI Taxonomy" id="314040"/>
    <lineage>
        <taxon>Eukaryota</taxon>
        <taxon>Fungi</taxon>
        <taxon>Dikarya</taxon>
        <taxon>Ascomycota</taxon>
        <taxon>Pezizomycotina</taxon>
        <taxon>Sordariomycetes</taxon>
        <taxon>Sordariomycetidae</taxon>
        <taxon>Sordariales</taxon>
        <taxon>Schizotheciaceae</taxon>
        <taxon>Schizothecium</taxon>
    </lineage>
</organism>
<evidence type="ECO:0000313" key="2">
    <source>
        <dbReference type="EMBL" id="KAK0740555.1"/>
    </source>
</evidence>
<gene>
    <name evidence="2" type="ORF">B0T18DRAFT_418208</name>
</gene>
<reference evidence="2" key="1">
    <citation type="submission" date="2023-06" db="EMBL/GenBank/DDBJ databases">
        <title>Genome-scale phylogeny and comparative genomics of the fungal order Sordariales.</title>
        <authorList>
            <consortium name="Lawrence Berkeley National Laboratory"/>
            <person name="Hensen N."/>
            <person name="Bonometti L."/>
            <person name="Westerberg I."/>
            <person name="Brannstrom I.O."/>
            <person name="Guillou S."/>
            <person name="Cros-Aarteil S."/>
            <person name="Calhoun S."/>
            <person name="Haridas S."/>
            <person name="Kuo A."/>
            <person name="Mondo S."/>
            <person name="Pangilinan J."/>
            <person name="Riley R."/>
            <person name="LaButti K."/>
            <person name="Andreopoulos B."/>
            <person name="Lipzen A."/>
            <person name="Chen C."/>
            <person name="Yanf M."/>
            <person name="Daum C."/>
            <person name="Ng V."/>
            <person name="Clum A."/>
            <person name="Steindorff A."/>
            <person name="Ohm R."/>
            <person name="Martin F."/>
            <person name="Silar P."/>
            <person name="Natvig D."/>
            <person name="Lalanne C."/>
            <person name="Gautier V."/>
            <person name="Ament-velasquez S.L."/>
            <person name="Kruys A."/>
            <person name="Hutchinson M.I."/>
            <person name="Powell A.J."/>
            <person name="Barry K."/>
            <person name="Miller A.N."/>
            <person name="Grigoriev I.V."/>
            <person name="Debuchy R."/>
            <person name="Gladieux P."/>
            <person name="Thoren M.H."/>
            <person name="Johannesson H."/>
        </authorList>
    </citation>
    <scope>NUCLEOTIDE SEQUENCE</scope>
    <source>
        <strain evidence="2">SMH3187-1</strain>
    </source>
</reference>
<dbReference type="EMBL" id="JAUKUD010000006">
    <property type="protein sequence ID" value="KAK0740555.1"/>
    <property type="molecule type" value="Genomic_DNA"/>
</dbReference>
<dbReference type="AlphaFoldDB" id="A0AA40EJV4"/>
<evidence type="ECO:0000256" key="1">
    <source>
        <dbReference type="SAM" id="MobiDB-lite"/>
    </source>
</evidence>
<sequence>MGMVTWPGQPLSPPISEVRGRQDAPACAPASVQATALPADSLLICVGRAGPRVRERRWTLDACHGVEWGASQLGSVLKGSLGAHAHPDQE</sequence>
<accession>A0AA40EJV4</accession>
<comment type="caution">
    <text evidence="2">The sequence shown here is derived from an EMBL/GenBank/DDBJ whole genome shotgun (WGS) entry which is preliminary data.</text>
</comment>
<proteinExistence type="predicted"/>